<organism evidence="3 4">
    <name type="scientific">Operophtera brumata</name>
    <name type="common">Winter moth</name>
    <name type="synonym">Phalaena brumata</name>
    <dbReference type="NCBI Taxonomy" id="104452"/>
    <lineage>
        <taxon>Eukaryota</taxon>
        <taxon>Metazoa</taxon>
        <taxon>Ecdysozoa</taxon>
        <taxon>Arthropoda</taxon>
        <taxon>Hexapoda</taxon>
        <taxon>Insecta</taxon>
        <taxon>Pterygota</taxon>
        <taxon>Neoptera</taxon>
        <taxon>Endopterygota</taxon>
        <taxon>Lepidoptera</taxon>
        <taxon>Glossata</taxon>
        <taxon>Ditrysia</taxon>
        <taxon>Geometroidea</taxon>
        <taxon>Geometridae</taxon>
        <taxon>Larentiinae</taxon>
        <taxon>Operophtera</taxon>
    </lineage>
</organism>
<dbReference type="CDD" id="cd18286">
    <property type="entry name" value="BTB2_POZ_BTBD8"/>
    <property type="match status" value="1"/>
</dbReference>
<feature type="compositionally biased region" description="Basic and acidic residues" evidence="1">
    <location>
        <begin position="1402"/>
        <end position="1420"/>
    </location>
</feature>
<dbReference type="PROSITE" id="PS50097">
    <property type="entry name" value="BTB"/>
    <property type="match status" value="1"/>
</dbReference>
<sequence length="1457" mass="161112">IFDESIYSDLEVLCGKLKILTHSCILKARTQTFYHKLEAILHVNIGRNTFDEIYSFISDAYTECDIQHQEKEIIRYLNDKLNLEPVAISDDRRNKQECVDDSDAYVTPNCISPEEKTLSSSPSTELTKEYYALVPIEGQILDKELIEQDELSSAFKSFIQLRTETFNDNQIIQCIKPTTLSLTSSHISKINKHSIICDISKDLKDLGSNSFLFENDKDKINNATSQVRKHISEISRSTQLALKKSYNGESNTVPPESAYSPDSLIADEPSSSSDYLSAAHSASPGGSYAGVACLRENFAKMNNTTLTDSGFENNGMLESLNSHMEVMSTESAFHDLLNDEAAVGDDSVPDVLGKKQLPKPKLGNSQLALTSAYTSSIAEMNGRSSKDEKQRQNEEIVILESSSLSSETGSWESVFPPKMPEKDLCEKFINIERQNSIQSALETRAIEASNENITFQCTDFAQKSSFKSASCFIDAASLADEEERLLEQVEPFTVKTDNNFRSSSRPLPCEPKQDISPNDFSESNDNEDSLEQPDPDSIQKDISPTIFQMSLVPEDSLARENTHEDLNEQLNSTMHATPLEVASNDIINIAKSSTTQTVFMNTTPNNSIISLKPFKSYYSEGSDNDAASSNRGSTALENLKQQNLEFPLTSRPHTIRQDIIFQDLNNETSPILSGGPSVKDNFPPSGYVSTSTPLPKPIIKNIPIVSGAFTATPIPKRIIENIPIVSGAYIPPEESKPERTPKASCAPAWVVDMSKMTKPDNVASNKKPGDKTCDTLKASPKSRSNSEGCKSRGSVDSDSSEKSTHKFYIDLSTLPDALASEQNSASEASREKKNIFSMFFDLGENSSTVKEMPVRLSSSLKTCKVETKHTPSKTVKTIRKPLDTIDSNDTFEKLESLCNSSKLSISEILQNPIAIKCIKKQKEFNQSIEIQDYHRTLPREAIAPTIREESDTDQFGDNFVRLSDLDRSPVPRNDTVTTKPECFDRMTRSIPDNRWGETSHTSSRSIDIISSFHSENALSLNRLFPHLKNDISRSMPGSLSGRTTSPLRLVVSSSPGDREDLVSDMSDMSSVQSSMCRSVVENSTTEDTSHTSSLLVNCQSRLGQDLLRMFIEEIAPDVIVEVSGRRIKAHKCILSSRCQYFAGILSGGWVESAGNVISLPPFSYSVVHFALCHIYSGISTIPDSISIVELATIADMLSLEGLKEAIMFTLKAKYCHHFHEPCQVCIAGVLECFPLCSVYGLDDLYRRCLRWIAKHFRRVWPTKAFATLPSELLDKCYQELLLNLSTDSLFDTVHDCGLTATQPSECAAAGTQPNKAKATKIPVYRNPSVPHARAAPITRRREAGASGERASPTAQPRHRGSLMMATKSSSAKMVPKITKQSPTLPRSARPEPPGPPKHAGKPPHEPEHAGKPPRESEHAPPRSPLADTIPVMERSGTFLKDEPTFGDITTNIDIDDY</sequence>
<name>A0A0L7LJS6_OPEBR</name>
<feature type="compositionally biased region" description="Low complexity" evidence="1">
    <location>
        <begin position="270"/>
        <end position="279"/>
    </location>
</feature>
<feature type="domain" description="BTB" evidence="2">
    <location>
        <begin position="1116"/>
        <end position="1183"/>
    </location>
</feature>
<dbReference type="InterPro" id="IPR011333">
    <property type="entry name" value="SKP1/BTB/POZ_sf"/>
</dbReference>
<dbReference type="Pfam" id="PF00651">
    <property type="entry name" value="BTB"/>
    <property type="match status" value="1"/>
</dbReference>
<dbReference type="CDD" id="cd18490">
    <property type="entry name" value="BACK_BTBD8"/>
    <property type="match status" value="1"/>
</dbReference>
<evidence type="ECO:0000313" key="3">
    <source>
        <dbReference type="EMBL" id="KOB75687.1"/>
    </source>
</evidence>
<feature type="compositionally biased region" description="Polar residues" evidence="1">
    <location>
        <begin position="1035"/>
        <end position="1055"/>
    </location>
</feature>
<evidence type="ECO:0000313" key="4">
    <source>
        <dbReference type="Proteomes" id="UP000037510"/>
    </source>
</evidence>
<comment type="caution">
    <text evidence="3">The sequence shown here is derived from an EMBL/GenBank/DDBJ whole genome shotgun (WGS) entry which is preliminary data.</text>
</comment>
<dbReference type="STRING" id="104452.A0A0L7LJS6"/>
<feature type="region of interest" description="Disordered" evidence="1">
    <location>
        <begin position="497"/>
        <end position="540"/>
    </location>
</feature>
<reference evidence="3 4" key="1">
    <citation type="journal article" date="2015" name="Genome Biol. Evol.">
        <title>The genome of winter moth (Operophtera brumata) provides a genomic perspective on sexual dimorphism and phenology.</title>
        <authorList>
            <person name="Derks M.F."/>
            <person name="Smit S."/>
            <person name="Salis L."/>
            <person name="Schijlen E."/>
            <person name="Bossers A."/>
            <person name="Mateman C."/>
            <person name="Pijl A.S."/>
            <person name="de Ridder D."/>
            <person name="Groenen M.A."/>
            <person name="Visser M.E."/>
            <person name="Megens H.J."/>
        </authorList>
    </citation>
    <scope>NUCLEOTIDE SEQUENCE [LARGE SCALE GENOMIC DNA]</scope>
    <source>
        <strain evidence="3">WM2013NL</strain>
        <tissue evidence="3">Head and thorax</tissue>
    </source>
</reference>
<dbReference type="Pfam" id="PF26017">
    <property type="entry name" value="BACK_BTBD8"/>
    <property type="match status" value="1"/>
</dbReference>
<accession>A0A0L7LJS6</accession>
<feature type="compositionally biased region" description="Basic and acidic residues" evidence="1">
    <location>
        <begin position="789"/>
        <end position="802"/>
    </location>
</feature>
<dbReference type="Proteomes" id="UP000037510">
    <property type="component" value="Unassembled WGS sequence"/>
</dbReference>
<feature type="region of interest" description="Disordered" evidence="1">
    <location>
        <begin position="756"/>
        <end position="802"/>
    </location>
</feature>
<dbReference type="InterPro" id="IPR000210">
    <property type="entry name" value="BTB/POZ_dom"/>
</dbReference>
<feature type="non-terminal residue" evidence="3">
    <location>
        <position position="1"/>
    </location>
</feature>
<gene>
    <name evidence="3" type="ORF">OBRU01_07036</name>
</gene>
<feature type="region of interest" description="Disordered" evidence="1">
    <location>
        <begin position="246"/>
        <end position="279"/>
    </location>
</feature>
<proteinExistence type="predicted"/>
<dbReference type="SMART" id="SM00225">
    <property type="entry name" value="BTB"/>
    <property type="match status" value="2"/>
</dbReference>
<keyword evidence="4" id="KW-1185">Reference proteome</keyword>
<evidence type="ECO:0000256" key="1">
    <source>
        <dbReference type="SAM" id="MobiDB-lite"/>
    </source>
</evidence>
<feature type="compositionally biased region" description="Acidic residues" evidence="1">
    <location>
        <begin position="522"/>
        <end position="534"/>
    </location>
</feature>
<feature type="region of interest" description="Disordered" evidence="1">
    <location>
        <begin position="1035"/>
        <end position="1065"/>
    </location>
</feature>
<dbReference type="PANTHER" id="PTHR22427">
    <property type="entry name" value="GH15728P"/>
    <property type="match status" value="1"/>
</dbReference>
<protein>
    <submittedName>
        <fullName evidence="3">BTB/POZ domain-containing protein 8</fullName>
    </submittedName>
</protein>
<dbReference type="EMBL" id="JTDY01000844">
    <property type="protein sequence ID" value="KOB75687.1"/>
    <property type="molecule type" value="Genomic_DNA"/>
</dbReference>
<feature type="compositionally biased region" description="Polar residues" evidence="1">
    <location>
        <begin position="1447"/>
        <end position="1457"/>
    </location>
</feature>
<dbReference type="InterPro" id="IPR043225">
    <property type="entry name" value="BACK_BTBD8"/>
</dbReference>
<dbReference type="SUPFAM" id="SSF54695">
    <property type="entry name" value="POZ domain"/>
    <property type="match status" value="1"/>
</dbReference>
<dbReference type="Gene3D" id="3.30.710.10">
    <property type="entry name" value="Potassium Channel Kv1.1, Chain A"/>
    <property type="match status" value="1"/>
</dbReference>
<feature type="non-terminal residue" evidence="3">
    <location>
        <position position="1457"/>
    </location>
</feature>
<evidence type="ECO:0000259" key="2">
    <source>
        <dbReference type="PROSITE" id="PS50097"/>
    </source>
</evidence>
<feature type="region of interest" description="Disordered" evidence="1">
    <location>
        <begin position="1307"/>
        <end position="1457"/>
    </location>
</feature>
<dbReference type="PANTHER" id="PTHR22427:SF7">
    <property type="entry name" value="GH15728P"/>
    <property type="match status" value="1"/>
</dbReference>